<name>A0A7S1X151_9CHLO</name>
<keyword evidence="1" id="KW-0812">Transmembrane</keyword>
<feature type="transmembrane region" description="Helical" evidence="1">
    <location>
        <begin position="304"/>
        <end position="329"/>
    </location>
</feature>
<sequence length="334" mass="37826">MFLMDSWMVYDLSAKFLGQLVAGAMIAIGGVGSLGASKRSRALLNLHIVGVIIAVMLGVQYITAFSRDNYVNCAMARLFVRTQKLEKHLEKQPAVTMFTHVVSRLNEMEDMLHALEDESVDKLKAKLDVEKMLASDGNYIKYKLQMLKTQADKMLHHVGDHSSAELEALSEKERAVLQNRIDTAETVIDRVMEHLEEGEEIGFEEYEDLLAALTDAYDGLHEDRHKSLTDHKKQLSFDKEIFERQAQSNPVDGDAEKRRREERQRAWRKRLRAAMVEHSFSTSNANLNDLPQWCMQDRSYTTALFALGLSLIAMQLGSGFCVLSLSFNLPAKAE</sequence>
<evidence type="ECO:0000313" key="2">
    <source>
        <dbReference type="EMBL" id="CAD9202313.1"/>
    </source>
</evidence>
<feature type="transmembrane region" description="Helical" evidence="1">
    <location>
        <begin position="43"/>
        <end position="63"/>
    </location>
</feature>
<reference evidence="2" key="1">
    <citation type="submission" date="2021-01" db="EMBL/GenBank/DDBJ databases">
        <authorList>
            <person name="Corre E."/>
            <person name="Pelletier E."/>
            <person name="Niang G."/>
            <person name="Scheremetjew M."/>
            <person name="Finn R."/>
            <person name="Kale V."/>
            <person name="Holt S."/>
            <person name="Cochrane G."/>
            <person name="Meng A."/>
            <person name="Brown T."/>
            <person name="Cohen L."/>
        </authorList>
    </citation>
    <scope>NUCLEOTIDE SEQUENCE</scope>
    <source>
        <strain evidence="2">PLY429</strain>
    </source>
</reference>
<protein>
    <submittedName>
        <fullName evidence="2">Uncharacterized protein</fullName>
    </submittedName>
</protein>
<keyword evidence="1" id="KW-1133">Transmembrane helix</keyword>
<organism evidence="2">
    <name type="scientific">Tetraselmis chuii</name>
    <dbReference type="NCBI Taxonomy" id="63592"/>
    <lineage>
        <taxon>Eukaryota</taxon>
        <taxon>Viridiplantae</taxon>
        <taxon>Chlorophyta</taxon>
        <taxon>core chlorophytes</taxon>
        <taxon>Chlorodendrophyceae</taxon>
        <taxon>Chlorodendrales</taxon>
        <taxon>Chlorodendraceae</taxon>
        <taxon>Tetraselmis</taxon>
    </lineage>
</organism>
<gene>
    <name evidence="2" type="ORF">TCHU04912_LOCUS4546</name>
</gene>
<dbReference type="AlphaFoldDB" id="A0A7S1X151"/>
<keyword evidence="1" id="KW-0472">Membrane</keyword>
<feature type="transmembrane region" description="Helical" evidence="1">
    <location>
        <begin position="16"/>
        <end position="36"/>
    </location>
</feature>
<evidence type="ECO:0000256" key="1">
    <source>
        <dbReference type="SAM" id="Phobius"/>
    </source>
</evidence>
<dbReference type="EMBL" id="HBGG01009005">
    <property type="protein sequence ID" value="CAD9202313.1"/>
    <property type="molecule type" value="Transcribed_RNA"/>
</dbReference>
<proteinExistence type="predicted"/>
<accession>A0A7S1X151</accession>